<protein>
    <submittedName>
        <fullName evidence="1">Uncharacterized protein</fullName>
    </submittedName>
</protein>
<dbReference type="EMBL" id="GBRH01255999">
    <property type="protein sequence ID" value="JAD41896.1"/>
    <property type="molecule type" value="Transcribed_RNA"/>
</dbReference>
<reference evidence="1" key="1">
    <citation type="submission" date="2014-09" db="EMBL/GenBank/DDBJ databases">
        <authorList>
            <person name="Magalhaes I.L.F."/>
            <person name="Oliveira U."/>
            <person name="Santos F.R."/>
            <person name="Vidigal T.H.D.A."/>
            <person name="Brescovit A.D."/>
            <person name="Santos A.J."/>
        </authorList>
    </citation>
    <scope>NUCLEOTIDE SEQUENCE</scope>
    <source>
        <tissue evidence="1">Shoot tissue taken approximately 20 cm above the soil surface</tissue>
    </source>
</reference>
<reference evidence="1" key="2">
    <citation type="journal article" date="2015" name="Data Brief">
        <title>Shoot transcriptome of the giant reed, Arundo donax.</title>
        <authorList>
            <person name="Barrero R.A."/>
            <person name="Guerrero F.D."/>
            <person name="Moolhuijzen P."/>
            <person name="Goolsby J.A."/>
            <person name="Tidwell J."/>
            <person name="Bellgard S.E."/>
            <person name="Bellgard M.I."/>
        </authorList>
    </citation>
    <scope>NUCLEOTIDE SEQUENCE</scope>
    <source>
        <tissue evidence="1">Shoot tissue taken approximately 20 cm above the soil surface</tissue>
    </source>
</reference>
<name>A0A0A8ZSX4_ARUDO</name>
<accession>A0A0A8ZSX4</accession>
<evidence type="ECO:0000313" key="1">
    <source>
        <dbReference type="EMBL" id="JAD41896.1"/>
    </source>
</evidence>
<proteinExistence type="predicted"/>
<sequence>MSQASYVLQNHHRR</sequence>
<organism evidence="1">
    <name type="scientific">Arundo donax</name>
    <name type="common">Giant reed</name>
    <name type="synonym">Donax arundinaceus</name>
    <dbReference type="NCBI Taxonomy" id="35708"/>
    <lineage>
        <taxon>Eukaryota</taxon>
        <taxon>Viridiplantae</taxon>
        <taxon>Streptophyta</taxon>
        <taxon>Embryophyta</taxon>
        <taxon>Tracheophyta</taxon>
        <taxon>Spermatophyta</taxon>
        <taxon>Magnoliopsida</taxon>
        <taxon>Liliopsida</taxon>
        <taxon>Poales</taxon>
        <taxon>Poaceae</taxon>
        <taxon>PACMAD clade</taxon>
        <taxon>Arundinoideae</taxon>
        <taxon>Arundineae</taxon>
        <taxon>Arundo</taxon>
    </lineage>
</organism>